<dbReference type="InterPro" id="IPR027396">
    <property type="entry name" value="DsrEFH-like"/>
</dbReference>
<dbReference type="SUPFAM" id="SSF75169">
    <property type="entry name" value="DsrEFH-like"/>
    <property type="match status" value="1"/>
</dbReference>
<proteinExistence type="predicted"/>
<dbReference type="KEGG" id="sdr:SCD_n02714"/>
<dbReference type="EMBL" id="AP013066">
    <property type="protein sequence ID" value="BAN36514.1"/>
    <property type="molecule type" value="Genomic_DNA"/>
</dbReference>
<dbReference type="OrthoDB" id="9795117at2"/>
<protein>
    <submittedName>
        <fullName evidence="1">DsrH protein</fullName>
    </submittedName>
</protein>
<evidence type="ECO:0000313" key="2">
    <source>
        <dbReference type="Proteomes" id="UP000015559"/>
    </source>
</evidence>
<dbReference type="NCBIfam" id="TIGR03011">
    <property type="entry name" value="sulf_tusB_dsrH"/>
    <property type="match status" value="1"/>
</dbReference>
<dbReference type="PANTHER" id="PTHR37526:SF1">
    <property type="entry name" value="PROTEIN TUSB"/>
    <property type="match status" value="1"/>
</dbReference>
<dbReference type="Gene3D" id="3.40.1260.10">
    <property type="entry name" value="DsrEFH-like"/>
    <property type="match status" value="1"/>
</dbReference>
<dbReference type="AlphaFoldDB" id="K6UVH1"/>
<dbReference type="Pfam" id="PF04077">
    <property type="entry name" value="DsrH"/>
    <property type="match status" value="1"/>
</dbReference>
<dbReference type="Proteomes" id="UP000015559">
    <property type="component" value="Chromosome"/>
</dbReference>
<organism evidence="1 2">
    <name type="scientific">Sulfuricella denitrificans (strain DSM 22764 / NBRC 105220 / skB26)</name>
    <dbReference type="NCBI Taxonomy" id="1163617"/>
    <lineage>
        <taxon>Bacteria</taxon>
        <taxon>Pseudomonadati</taxon>
        <taxon>Pseudomonadota</taxon>
        <taxon>Betaproteobacteria</taxon>
        <taxon>Nitrosomonadales</taxon>
        <taxon>Sulfuricellaceae</taxon>
        <taxon>Sulfuricella</taxon>
    </lineage>
</organism>
<dbReference type="GO" id="GO:0002143">
    <property type="term" value="P:tRNA wobble position uridine thiolation"/>
    <property type="evidence" value="ECO:0007669"/>
    <property type="project" value="InterPro"/>
</dbReference>
<dbReference type="PANTHER" id="PTHR37526">
    <property type="entry name" value="PROTEIN TUSB"/>
    <property type="match status" value="1"/>
</dbReference>
<dbReference type="GO" id="GO:1990228">
    <property type="term" value="C:sulfurtransferase complex"/>
    <property type="evidence" value="ECO:0007669"/>
    <property type="project" value="TreeGrafter"/>
</dbReference>
<accession>K6UVH1</accession>
<dbReference type="STRING" id="1163617.SCD_n02714"/>
<keyword evidence="2" id="KW-1185">Reference proteome</keyword>
<dbReference type="eggNOG" id="COG2168">
    <property type="taxonomic scope" value="Bacteria"/>
</dbReference>
<evidence type="ECO:0000313" key="1">
    <source>
        <dbReference type="EMBL" id="BAN36514.1"/>
    </source>
</evidence>
<reference evidence="1 2" key="1">
    <citation type="journal article" date="2012" name="Appl. Environ. Microbiol.">
        <title>Draft genome sequence of a psychrotolerant sulfur-oxidizing bacterium, Sulfuricella denitrificans skB26, and proteomic insights into cold adaptation.</title>
        <authorList>
            <person name="Watanabe T."/>
            <person name="Kojima H."/>
            <person name="Fukui M."/>
        </authorList>
    </citation>
    <scope>NUCLEOTIDE SEQUENCE [LARGE SCALE GENOMIC DNA]</scope>
    <source>
        <strain evidence="2">skB26</strain>
    </source>
</reference>
<dbReference type="HOGENOM" id="CLU_166087_0_0_4"/>
<gene>
    <name evidence="1" type="primary">dsrH</name>
    <name evidence="1" type="ORF">SCD_n02714</name>
</gene>
<dbReference type="RefSeq" id="WP_009207526.1">
    <property type="nucleotide sequence ID" value="NC_022357.1"/>
</dbReference>
<name>K6UVH1_SULDS</name>
<sequence>MLHIVNKSPSERNALDSCLRMAKKGSTILLIEDAVYAVTKGSTVESKMKAAMAKDIHVYALWPDLEARGMQDTVIDGIKQVDYPGFVDLVADNKNVQSWL</sequence>
<dbReference type="InterPro" id="IPR007215">
    <property type="entry name" value="Sulphur_relay_TusB/DsrH"/>
</dbReference>